<comment type="cofactor">
    <cofactor evidence="1">
        <name>Zn(2+)</name>
        <dbReference type="ChEBI" id="CHEBI:29105"/>
    </cofactor>
</comment>
<evidence type="ECO:0000256" key="1">
    <source>
        <dbReference type="ARBA" id="ARBA00001947"/>
    </source>
</evidence>
<keyword evidence="3" id="KW-0378">Hydrolase</keyword>
<evidence type="ECO:0000256" key="2">
    <source>
        <dbReference type="ARBA" id="ARBA00022723"/>
    </source>
</evidence>
<name>A0ABN6P4V8_9PROT</name>
<evidence type="ECO:0000313" key="7">
    <source>
        <dbReference type="Proteomes" id="UP000831327"/>
    </source>
</evidence>
<dbReference type="RefSeq" id="WP_244407890.1">
    <property type="nucleotide sequence ID" value="NZ_AP025637.1"/>
</dbReference>
<dbReference type="Proteomes" id="UP000831327">
    <property type="component" value="Chromosome"/>
</dbReference>
<dbReference type="Pfam" id="PF24827">
    <property type="entry name" value="AstE_AspA_cat"/>
    <property type="match status" value="1"/>
</dbReference>
<keyword evidence="4" id="KW-0862">Zinc</keyword>
<evidence type="ECO:0000313" key="6">
    <source>
        <dbReference type="EMBL" id="BDG73675.1"/>
    </source>
</evidence>
<keyword evidence="7" id="KW-1185">Reference proteome</keyword>
<dbReference type="InterPro" id="IPR050178">
    <property type="entry name" value="AspA/AstE_fam"/>
</dbReference>
<proteinExistence type="predicted"/>
<keyword evidence="2" id="KW-0479">Metal-binding</keyword>
<evidence type="ECO:0000256" key="3">
    <source>
        <dbReference type="ARBA" id="ARBA00022801"/>
    </source>
</evidence>
<dbReference type="PANTHER" id="PTHR15162:SF7">
    <property type="entry name" value="SUCCINYLGLUTAMATE DESUCCINYLASE"/>
    <property type="match status" value="1"/>
</dbReference>
<protein>
    <submittedName>
        <fullName evidence="6">Succinylglutamate desuccinylase</fullName>
    </submittedName>
</protein>
<dbReference type="SUPFAM" id="SSF53187">
    <property type="entry name" value="Zn-dependent exopeptidases"/>
    <property type="match status" value="1"/>
</dbReference>
<sequence length="327" mass="35691">MHDIPGRSPARPPTVAVNIARPDLRRWLPGNCGIPGAWSFTADAPGPHVALTAIVHGNEIAGAVVLDRLLKWITRASLRPARGRLTLVFCNLEAFARFDAGDPTATRFLDEDMNRVWSETELDGPRRSVELRRARELRPLVDSIDLLADLHSMLWQSDPLILAGSTDKAARLGLAIGLPQTVVADAGHTGGRRLIDYARFARPDTDAAAVLVEAGDHWEEPTVQRMEQACLRLLHLAGIMPPQALPPIAPAPPPRLARVSRTVTAATRSFAFLRDFRGGEVIPHANTLIALDGEAEIRTPHDDCLLVMPTPMVPRGHTAVRMARFVS</sequence>
<gene>
    <name evidence="6" type="ORF">Rmf_36040</name>
</gene>
<dbReference type="InterPro" id="IPR055438">
    <property type="entry name" value="AstE_AspA_cat"/>
</dbReference>
<dbReference type="EMBL" id="AP025637">
    <property type="protein sequence ID" value="BDG73675.1"/>
    <property type="molecule type" value="Genomic_DNA"/>
</dbReference>
<evidence type="ECO:0000256" key="4">
    <source>
        <dbReference type="ARBA" id="ARBA00022833"/>
    </source>
</evidence>
<dbReference type="Gene3D" id="3.40.630.10">
    <property type="entry name" value="Zn peptidases"/>
    <property type="match status" value="1"/>
</dbReference>
<organism evidence="6 7">
    <name type="scientific">Roseomonas fluvialis</name>
    <dbReference type="NCBI Taxonomy" id="1750527"/>
    <lineage>
        <taxon>Bacteria</taxon>
        <taxon>Pseudomonadati</taxon>
        <taxon>Pseudomonadota</taxon>
        <taxon>Alphaproteobacteria</taxon>
        <taxon>Acetobacterales</taxon>
        <taxon>Roseomonadaceae</taxon>
        <taxon>Roseomonas</taxon>
    </lineage>
</organism>
<reference evidence="6 7" key="1">
    <citation type="journal article" date="2016" name="Microbes Environ.">
        <title>Phylogenetically diverse aerobic anoxygenic phototrophic bacteria isolated from epilithic biofilms in Tama river, Japan.</title>
        <authorList>
            <person name="Hirose S."/>
            <person name="Matsuura K."/>
            <person name="Haruta S."/>
        </authorList>
    </citation>
    <scope>NUCLEOTIDE SEQUENCE [LARGE SCALE GENOMIC DNA]</scope>
    <source>
        <strain evidence="6 7">S08</strain>
    </source>
</reference>
<accession>A0ABN6P4V8</accession>
<evidence type="ECO:0000259" key="5">
    <source>
        <dbReference type="Pfam" id="PF24827"/>
    </source>
</evidence>
<dbReference type="PANTHER" id="PTHR15162">
    <property type="entry name" value="ASPARTOACYLASE"/>
    <property type="match status" value="1"/>
</dbReference>
<feature type="domain" description="Succinylglutamate desuccinylase/Aspartoacylase catalytic" evidence="5">
    <location>
        <begin position="45"/>
        <end position="163"/>
    </location>
</feature>